<dbReference type="RefSeq" id="WP_169496304.1">
    <property type="nucleotide sequence ID" value="NZ_JABBFZ010000002.1"/>
</dbReference>
<keyword evidence="1" id="KW-0472">Membrane</keyword>
<dbReference type="Proteomes" id="UP000583127">
    <property type="component" value="Unassembled WGS sequence"/>
</dbReference>
<protein>
    <submittedName>
        <fullName evidence="2">Uncharacterized protein</fullName>
    </submittedName>
</protein>
<keyword evidence="3" id="KW-1185">Reference proteome</keyword>
<dbReference type="EMBL" id="JABBFZ010000002">
    <property type="protein sequence ID" value="NML30156.1"/>
    <property type="molecule type" value="Genomic_DNA"/>
</dbReference>
<evidence type="ECO:0000313" key="2">
    <source>
        <dbReference type="EMBL" id="NML30156.1"/>
    </source>
</evidence>
<organism evidence="2 3">
    <name type="scientific">Paraburkholderia antibiotica</name>
    <dbReference type="NCBI Taxonomy" id="2728839"/>
    <lineage>
        <taxon>Bacteria</taxon>
        <taxon>Pseudomonadati</taxon>
        <taxon>Pseudomonadota</taxon>
        <taxon>Betaproteobacteria</taxon>
        <taxon>Burkholderiales</taxon>
        <taxon>Burkholderiaceae</taxon>
        <taxon>Paraburkholderia</taxon>
    </lineage>
</organism>
<name>A0A7X9ZVZ3_9BURK</name>
<dbReference type="AlphaFoldDB" id="A0A7X9ZVZ3"/>
<keyword evidence="1" id="KW-0812">Transmembrane</keyword>
<evidence type="ECO:0000313" key="3">
    <source>
        <dbReference type="Proteomes" id="UP000583127"/>
    </source>
</evidence>
<gene>
    <name evidence="2" type="ORF">HHL14_04845</name>
</gene>
<keyword evidence="1" id="KW-1133">Transmembrane helix</keyword>
<reference evidence="2 3" key="1">
    <citation type="submission" date="2020-04" db="EMBL/GenBank/DDBJ databases">
        <title>Paraburkholderia sp. G-4-1-8 isolated from soil.</title>
        <authorList>
            <person name="Dahal R.H."/>
        </authorList>
    </citation>
    <scope>NUCLEOTIDE SEQUENCE [LARGE SCALE GENOMIC DNA]</scope>
    <source>
        <strain evidence="2 3">G-4-1-8</strain>
    </source>
</reference>
<accession>A0A7X9ZVZ3</accession>
<feature type="transmembrane region" description="Helical" evidence="1">
    <location>
        <begin position="30"/>
        <end position="49"/>
    </location>
</feature>
<evidence type="ECO:0000256" key="1">
    <source>
        <dbReference type="SAM" id="Phobius"/>
    </source>
</evidence>
<comment type="caution">
    <text evidence="2">The sequence shown here is derived from an EMBL/GenBank/DDBJ whole genome shotgun (WGS) entry which is preliminary data.</text>
</comment>
<sequence>MLVVLLAIPLATAMSKTGLAYPLGDYWKIGALIVLWSMAVVVFIEPLYWRF</sequence>
<proteinExistence type="predicted"/>